<dbReference type="GO" id="GO:0005886">
    <property type="term" value="C:plasma membrane"/>
    <property type="evidence" value="ECO:0007669"/>
    <property type="project" value="UniProtKB-SubCell"/>
</dbReference>
<dbReference type="STRING" id="1830138.SAMN05443507_11623"/>
<name>A0A1M6TBU0_9BACL</name>
<keyword evidence="10" id="KW-1003">Cell membrane</keyword>
<keyword evidence="4 10" id="KW-0813">Transport</keyword>
<keyword evidence="8 10" id="KW-0139">CF(1)</keyword>
<keyword evidence="6 10" id="KW-0406">Ion transport</keyword>
<keyword evidence="12" id="KW-1185">Reference proteome</keyword>
<dbReference type="GO" id="GO:0005524">
    <property type="term" value="F:ATP binding"/>
    <property type="evidence" value="ECO:0007669"/>
    <property type="project" value="UniProtKB-UniRule"/>
</dbReference>
<dbReference type="GO" id="GO:0045259">
    <property type="term" value="C:proton-transporting ATP synthase complex"/>
    <property type="evidence" value="ECO:0007669"/>
    <property type="project" value="UniProtKB-KW"/>
</dbReference>
<evidence type="ECO:0000256" key="5">
    <source>
        <dbReference type="ARBA" id="ARBA00022781"/>
    </source>
</evidence>
<reference evidence="12" key="1">
    <citation type="submission" date="2016-11" db="EMBL/GenBank/DDBJ databases">
        <authorList>
            <person name="Varghese N."/>
            <person name="Submissions S."/>
        </authorList>
    </citation>
    <scope>NUCLEOTIDE SEQUENCE [LARGE SCALE GENOMIC DNA]</scope>
    <source>
        <strain evidence="12">USBA-503</strain>
    </source>
</reference>
<dbReference type="EMBL" id="FRAF01000016">
    <property type="protein sequence ID" value="SHK54349.1"/>
    <property type="molecule type" value="Genomic_DNA"/>
</dbReference>
<keyword evidence="7 10" id="KW-0472">Membrane</keyword>
<evidence type="ECO:0000313" key="12">
    <source>
        <dbReference type="Proteomes" id="UP000184016"/>
    </source>
</evidence>
<evidence type="ECO:0000256" key="6">
    <source>
        <dbReference type="ARBA" id="ARBA00023065"/>
    </source>
</evidence>
<comment type="similarity">
    <text evidence="3 10">Belongs to the ATPase gamma chain family.</text>
</comment>
<evidence type="ECO:0000313" key="11">
    <source>
        <dbReference type="EMBL" id="SHK54349.1"/>
    </source>
</evidence>
<evidence type="ECO:0000256" key="3">
    <source>
        <dbReference type="ARBA" id="ARBA00007681"/>
    </source>
</evidence>
<dbReference type="Pfam" id="PF00231">
    <property type="entry name" value="ATP-synt"/>
    <property type="match status" value="1"/>
</dbReference>
<protein>
    <recommendedName>
        <fullName evidence="10">ATP synthase gamma chain</fullName>
    </recommendedName>
    <alternativeName>
        <fullName evidence="10">ATP synthase F1 sector gamma subunit</fullName>
    </alternativeName>
    <alternativeName>
        <fullName evidence="10">F-ATPase gamma subunit</fullName>
    </alternativeName>
</protein>
<comment type="function">
    <text evidence="1 10">Produces ATP from ADP in the presence of a proton gradient across the membrane. The gamma chain is believed to be important in regulating ATPase activity and the flow of protons through the CF(0) complex.</text>
</comment>
<dbReference type="GO" id="GO:0042777">
    <property type="term" value="P:proton motive force-driven plasma membrane ATP synthesis"/>
    <property type="evidence" value="ECO:0007669"/>
    <property type="project" value="UniProtKB-UniRule"/>
</dbReference>
<dbReference type="InterPro" id="IPR035968">
    <property type="entry name" value="ATP_synth_F1_ATPase_gsu"/>
</dbReference>
<dbReference type="Proteomes" id="UP000184016">
    <property type="component" value="Unassembled WGS sequence"/>
</dbReference>
<dbReference type="GO" id="GO:0046933">
    <property type="term" value="F:proton-transporting ATP synthase activity, rotational mechanism"/>
    <property type="evidence" value="ECO:0007669"/>
    <property type="project" value="UniProtKB-UniRule"/>
</dbReference>
<dbReference type="PANTHER" id="PTHR11693">
    <property type="entry name" value="ATP SYNTHASE GAMMA CHAIN"/>
    <property type="match status" value="1"/>
</dbReference>
<evidence type="ECO:0000256" key="2">
    <source>
        <dbReference type="ARBA" id="ARBA00004170"/>
    </source>
</evidence>
<comment type="subcellular location">
    <subcellularLocation>
        <location evidence="10">Cell membrane</location>
        <topology evidence="10">Peripheral membrane protein</topology>
    </subcellularLocation>
    <subcellularLocation>
        <location evidence="2">Membrane</location>
        <topology evidence="2">Peripheral membrane protein</topology>
    </subcellularLocation>
</comment>
<dbReference type="SUPFAM" id="SSF52943">
    <property type="entry name" value="ATP synthase (F1-ATPase), gamma subunit"/>
    <property type="match status" value="1"/>
</dbReference>
<keyword evidence="9 10" id="KW-0066">ATP synthesis</keyword>
<evidence type="ECO:0000256" key="7">
    <source>
        <dbReference type="ARBA" id="ARBA00023136"/>
    </source>
</evidence>
<dbReference type="RefSeq" id="WP_072874439.1">
    <property type="nucleotide sequence ID" value="NZ_FRAF01000016.1"/>
</dbReference>
<evidence type="ECO:0000256" key="9">
    <source>
        <dbReference type="ARBA" id="ARBA00023310"/>
    </source>
</evidence>
<dbReference type="PRINTS" id="PR00126">
    <property type="entry name" value="ATPASEGAMMA"/>
</dbReference>
<dbReference type="HAMAP" id="MF_00815">
    <property type="entry name" value="ATP_synth_gamma_bact"/>
    <property type="match status" value="1"/>
</dbReference>
<dbReference type="NCBIfam" id="TIGR01146">
    <property type="entry name" value="ATPsyn_F1gamma"/>
    <property type="match status" value="1"/>
</dbReference>
<proteinExistence type="inferred from homology"/>
<dbReference type="Gene3D" id="3.40.1380.10">
    <property type="match status" value="1"/>
</dbReference>
<dbReference type="PANTHER" id="PTHR11693:SF22">
    <property type="entry name" value="ATP SYNTHASE SUBUNIT GAMMA, MITOCHONDRIAL"/>
    <property type="match status" value="1"/>
</dbReference>
<keyword evidence="5 10" id="KW-0375">Hydrogen ion transport</keyword>
<dbReference type="AlphaFoldDB" id="A0A1M6TBU0"/>
<comment type="subunit">
    <text evidence="10">F-type ATPases have 2 components, CF(1) - the catalytic core - and CF(0) - the membrane proton channel. CF(1) has five subunits: alpha(3), beta(3), gamma(1), delta(1), epsilon(1). CF(0) has three main subunits: a, b and c.</text>
</comment>
<accession>A0A1M6TBU0</accession>
<evidence type="ECO:0000256" key="4">
    <source>
        <dbReference type="ARBA" id="ARBA00022448"/>
    </source>
</evidence>
<dbReference type="InterPro" id="IPR000131">
    <property type="entry name" value="ATP_synth_F1_gsu"/>
</dbReference>
<dbReference type="Gene3D" id="1.10.287.80">
    <property type="entry name" value="ATP synthase, gamma subunit, helix hairpin domain"/>
    <property type="match status" value="2"/>
</dbReference>
<dbReference type="CDD" id="cd12151">
    <property type="entry name" value="F1-ATPase_gamma"/>
    <property type="match status" value="1"/>
</dbReference>
<evidence type="ECO:0000256" key="1">
    <source>
        <dbReference type="ARBA" id="ARBA00003456"/>
    </source>
</evidence>
<sequence length="294" mass="32980">MAENPREIRRRIKSVRSTAQITKALEMVAAAKLRRVQSAVANARPYLAKMQDMLEGVAASARFVKHPLLVSRPVKRTGYLVITSDTGRAGPYNAQIFRRALQEFGHRDKSTYSIFAVGRKGRDFFRKTGYPIDGEITGLPDSPEYRSIASLAEKVVHAYAEGRFDELYFIYNEFINPVTQRPIVKKVLPLTNLHAIQETSPGKMPTQKKPQYLFEPDEQEVLSKLLPRYAETLVYQAVLDAKASEHAARMAAMKNATDNAKEMIEQLTLSLNRARQAAITTQIVEVVSGAQALE</sequence>
<evidence type="ECO:0000256" key="8">
    <source>
        <dbReference type="ARBA" id="ARBA00023196"/>
    </source>
</evidence>
<evidence type="ECO:0000256" key="10">
    <source>
        <dbReference type="HAMAP-Rule" id="MF_00815"/>
    </source>
</evidence>
<organism evidence="11 12">
    <name type="scientific">Alicyclobacillus tolerans</name>
    <dbReference type="NCBI Taxonomy" id="90970"/>
    <lineage>
        <taxon>Bacteria</taxon>
        <taxon>Bacillati</taxon>
        <taxon>Bacillota</taxon>
        <taxon>Bacilli</taxon>
        <taxon>Bacillales</taxon>
        <taxon>Alicyclobacillaceae</taxon>
        <taxon>Alicyclobacillus</taxon>
    </lineage>
</organism>
<dbReference type="OrthoDB" id="9812769at2"/>
<gene>
    <name evidence="10" type="primary">atpG</name>
    <name evidence="11" type="ORF">SAMN05443507_11623</name>
</gene>